<evidence type="ECO:0000256" key="1">
    <source>
        <dbReference type="SAM" id="MobiDB-lite"/>
    </source>
</evidence>
<dbReference type="Proteomes" id="UP000504631">
    <property type="component" value="Unplaced"/>
</dbReference>
<reference evidence="3" key="1">
    <citation type="submission" date="2025-08" db="UniProtKB">
        <authorList>
            <consortium name="RefSeq"/>
        </authorList>
    </citation>
    <scope>IDENTIFICATION</scope>
    <source>
        <tissue evidence="3">Muscle</tissue>
    </source>
</reference>
<accession>A0A6J3LL75</accession>
<protein>
    <submittedName>
        <fullName evidence="3">Uncharacterized protein LOC117242250</fullName>
    </submittedName>
</protein>
<proteinExistence type="predicted"/>
<dbReference type="KEGG" id="bvk:117242250"/>
<evidence type="ECO:0000313" key="2">
    <source>
        <dbReference type="Proteomes" id="UP000504631"/>
    </source>
</evidence>
<name>A0A6J3LL75_9HYME</name>
<gene>
    <name evidence="3" type="primary">LOC117242250</name>
</gene>
<sequence>MAVIDGDGLRTGATKPPASSHRQRQLYRKAATNCRRDNDILLQDTDSDLTRNASSKEKDMVIDKEEEFILFRQGKKNLYIDKGYIKNVLNIHPEFTSPYSYSDLNRTLFS</sequence>
<dbReference type="GeneID" id="117242250"/>
<organism evidence="2 3">
    <name type="scientific">Bombus vosnesenskii</name>
    <dbReference type="NCBI Taxonomy" id="207650"/>
    <lineage>
        <taxon>Eukaryota</taxon>
        <taxon>Metazoa</taxon>
        <taxon>Ecdysozoa</taxon>
        <taxon>Arthropoda</taxon>
        <taxon>Hexapoda</taxon>
        <taxon>Insecta</taxon>
        <taxon>Pterygota</taxon>
        <taxon>Neoptera</taxon>
        <taxon>Endopterygota</taxon>
        <taxon>Hymenoptera</taxon>
        <taxon>Apocrita</taxon>
        <taxon>Aculeata</taxon>
        <taxon>Apoidea</taxon>
        <taxon>Anthophila</taxon>
        <taxon>Apidae</taxon>
        <taxon>Bombus</taxon>
        <taxon>Pyrobombus</taxon>
    </lineage>
</organism>
<feature type="region of interest" description="Disordered" evidence="1">
    <location>
        <begin position="1"/>
        <end position="28"/>
    </location>
</feature>
<keyword evidence="2" id="KW-1185">Reference proteome</keyword>
<dbReference type="AlphaFoldDB" id="A0A6J3LL75"/>
<evidence type="ECO:0000313" key="3">
    <source>
        <dbReference type="RefSeq" id="XP_033364664.1"/>
    </source>
</evidence>
<dbReference type="RefSeq" id="XP_033364664.1">
    <property type="nucleotide sequence ID" value="XM_033508773.1"/>
</dbReference>